<dbReference type="EMBL" id="CP032317">
    <property type="protein sequence ID" value="AYA38836.1"/>
    <property type="molecule type" value="Genomic_DNA"/>
</dbReference>
<dbReference type="SUPFAM" id="SSF161098">
    <property type="entry name" value="MetI-like"/>
    <property type="match status" value="1"/>
</dbReference>
<keyword evidence="3" id="KW-1003">Cell membrane</keyword>
<dbReference type="Proteomes" id="UP000262802">
    <property type="component" value="Chromosome"/>
</dbReference>
<feature type="transmembrane region" description="Helical" evidence="7">
    <location>
        <begin position="189"/>
        <end position="213"/>
    </location>
</feature>
<protein>
    <submittedName>
        <fullName evidence="9">ABC transporter permease</fullName>
    </submittedName>
</protein>
<dbReference type="GO" id="GO:0005886">
    <property type="term" value="C:plasma membrane"/>
    <property type="evidence" value="ECO:0007669"/>
    <property type="project" value="UniProtKB-SubCell"/>
</dbReference>
<keyword evidence="5 7" id="KW-1133">Transmembrane helix</keyword>
<dbReference type="PANTHER" id="PTHR43386">
    <property type="entry name" value="OLIGOPEPTIDE TRANSPORT SYSTEM PERMEASE PROTEIN APPC"/>
    <property type="match status" value="1"/>
</dbReference>
<proteinExistence type="inferred from homology"/>
<dbReference type="Gene3D" id="1.10.3720.10">
    <property type="entry name" value="MetI-like"/>
    <property type="match status" value="1"/>
</dbReference>
<dbReference type="GO" id="GO:0055085">
    <property type="term" value="P:transmembrane transport"/>
    <property type="evidence" value="ECO:0007669"/>
    <property type="project" value="InterPro"/>
</dbReference>
<name>A0A3B7RHY4_9BACT</name>
<gene>
    <name evidence="9" type="ORF">D3Y59_06895</name>
</gene>
<dbReference type="InterPro" id="IPR035906">
    <property type="entry name" value="MetI-like_sf"/>
</dbReference>
<keyword evidence="10" id="KW-1185">Reference proteome</keyword>
<dbReference type="AlphaFoldDB" id="A0A3B7RHY4"/>
<evidence type="ECO:0000256" key="3">
    <source>
        <dbReference type="ARBA" id="ARBA00022475"/>
    </source>
</evidence>
<dbReference type="InterPro" id="IPR050366">
    <property type="entry name" value="BP-dependent_transpt_permease"/>
</dbReference>
<dbReference type="InterPro" id="IPR000515">
    <property type="entry name" value="MetI-like"/>
</dbReference>
<comment type="subcellular location">
    <subcellularLocation>
        <location evidence="1 7">Cell membrane</location>
        <topology evidence="1 7">Multi-pass membrane protein</topology>
    </subcellularLocation>
</comment>
<evidence type="ECO:0000256" key="5">
    <source>
        <dbReference type="ARBA" id="ARBA00022989"/>
    </source>
</evidence>
<evidence type="ECO:0000259" key="8">
    <source>
        <dbReference type="PROSITE" id="PS50928"/>
    </source>
</evidence>
<keyword evidence="6 7" id="KW-0472">Membrane</keyword>
<comment type="similarity">
    <text evidence="7">Belongs to the binding-protein-dependent transport system permease family.</text>
</comment>
<feature type="transmembrane region" description="Helical" evidence="7">
    <location>
        <begin position="272"/>
        <end position="303"/>
    </location>
</feature>
<feature type="domain" description="ABC transmembrane type-1" evidence="8">
    <location>
        <begin position="154"/>
        <end position="346"/>
    </location>
</feature>
<organism evidence="9 10">
    <name type="scientific">Hymenobacter oligotrophus</name>
    <dbReference type="NCBI Taxonomy" id="2319843"/>
    <lineage>
        <taxon>Bacteria</taxon>
        <taxon>Pseudomonadati</taxon>
        <taxon>Bacteroidota</taxon>
        <taxon>Cytophagia</taxon>
        <taxon>Cytophagales</taxon>
        <taxon>Hymenobacteraceae</taxon>
        <taxon>Hymenobacter</taxon>
    </lineage>
</organism>
<dbReference type="PANTHER" id="PTHR43386:SF1">
    <property type="entry name" value="D,D-DIPEPTIDE TRANSPORT SYSTEM PERMEASE PROTEIN DDPC-RELATED"/>
    <property type="match status" value="1"/>
</dbReference>
<evidence type="ECO:0000256" key="1">
    <source>
        <dbReference type="ARBA" id="ARBA00004651"/>
    </source>
</evidence>
<evidence type="ECO:0000256" key="7">
    <source>
        <dbReference type="RuleBase" id="RU363032"/>
    </source>
</evidence>
<evidence type="ECO:0000256" key="6">
    <source>
        <dbReference type="ARBA" id="ARBA00023136"/>
    </source>
</evidence>
<keyword evidence="4 7" id="KW-0812">Transmembrane</keyword>
<sequence length="360" mass="38540">MAGLLFIGLCTLVALLGYLVLPDATPNANNGLVQLQKQPPGFRAIILRLPLTDSVADNPSLLQRWLAGAPARYEELPISGWRVAGDTLVAQPYQAKGTLAEAPRRYLLSQVVRHLGPAAQLRQEVEQKHIIERTYWLGTDKAGRDELSRLLLGTRISLGIGLVAVLISLLIGVTVGAVAGYTGGWLDSLLLGLMTVVWSIPGIMLVIAISLAFGSKGVWTSFVAVGLTMWVDVARVVRGQLLSLREKTFVEAGRVLGLPTARLLVRHLLPNLLGPLIVIATSNFAAAILLEAGLSFLGLGVQPPAPSWGLMVNEGFQLLGTRAGLWLTLLPGLAISLLVLSFNLLGNGLRDAYDPKTPLR</sequence>
<dbReference type="PROSITE" id="PS50928">
    <property type="entry name" value="ABC_TM1"/>
    <property type="match status" value="1"/>
</dbReference>
<feature type="transmembrane region" description="Helical" evidence="7">
    <location>
        <begin position="323"/>
        <end position="346"/>
    </location>
</feature>
<evidence type="ECO:0000313" key="10">
    <source>
        <dbReference type="Proteomes" id="UP000262802"/>
    </source>
</evidence>
<accession>A0A3B7RHY4</accession>
<dbReference type="KEGG" id="hyh:D3Y59_06895"/>
<feature type="transmembrane region" description="Helical" evidence="7">
    <location>
        <begin position="158"/>
        <end position="182"/>
    </location>
</feature>
<reference evidence="9 10" key="1">
    <citation type="submission" date="2018-09" db="EMBL/GenBank/DDBJ databases">
        <title>Hymenobacter medium sp. nov., isolated from R2A medium.</title>
        <authorList>
            <person name="Yingchao G."/>
        </authorList>
    </citation>
    <scope>NUCLEOTIDE SEQUENCE [LARGE SCALE GENOMIC DNA]</scope>
    <source>
        <strain evidence="10">sh-6</strain>
    </source>
</reference>
<keyword evidence="2 7" id="KW-0813">Transport</keyword>
<evidence type="ECO:0000256" key="2">
    <source>
        <dbReference type="ARBA" id="ARBA00022448"/>
    </source>
</evidence>
<dbReference type="OrthoDB" id="9783218at2"/>
<dbReference type="CDD" id="cd06261">
    <property type="entry name" value="TM_PBP2"/>
    <property type="match status" value="1"/>
</dbReference>
<dbReference type="Pfam" id="PF00528">
    <property type="entry name" value="BPD_transp_1"/>
    <property type="match status" value="1"/>
</dbReference>
<evidence type="ECO:0000256" key="4">
    <source>
        <dbReference type="ARBA" id="ARBA00022692"/>
    </source>
</evidence>
<evidence type="ECO:0000313" key="9">
    <source>
        <dbReference type="EMBL" id="AYA38836.1"/>
    </source>
</evidence>